<sequence>METVLVSCIRLYVPNTLWSVTDIEKRAHFQRLGCNVDPLLACEWSSGQAFELFSSALSQCQNRPVVHQWYTSGAEIGRIEGETGLLRERHGDCQQTSSAVSNSSYGERGPGKRRPPSKTLVIAASQTHEILPYTAGGQDWAGEDPTPLAPRIWSSRGYIQ</sequence>
<organism evidence="2 3">
    <name type="scientific">Elysia crispata</name>
    <name type="common">lettuce slug</name>
    <dbReference type="NCBI Taxonomy" id="231223"/>
    <lineage>
        <taxon>Eukaryota</taxon>
        <taxon>Metazoa</taxon>
        <taxon>Spiralia</taxon>
        <taxon>Lophotrochozoa</taxon>
        <taxon>Mollusca</taxon>
        <taxon>Gastropoda</taxon>
        <taxon>Heterobranchia</taxon>
        <taxon>Euthyneura</taxon>
        <taxon>Panpulmonata</taxon>
        <taxon>Sacoglossa</taxon>
        <taxon>Placobranchoidea</taxon>
        <taxon>Plakobranchidae</taxon>
        <taxon>Elysia</taxon>
    </lineage>
</organism>
<feature type="region of interest" description="Disordered" evidence="1">
    <location>
        <begin position="91"/>
        <end position="117"/>
    </location>
</feature>
<dbReference type="AlphaFoldDB" id="A0AAE1DZ19"/>
<evidence type="ECO:0000313" key="2">
    <source>
        <dbReference type="EMBL" id="KAK3786823.1"/>
    </source>
</evidence>
<protein>
    <submittedName>
        <fullName evidence="2">Uncharacterized protein</fullName>
    </submittedName>
</protein>
<dbReference type="EMBL" id="JAWDGP010001944">
    <property type="protein sequence ID" value="KAK3786823.1"/>
    <property type="molecule type" value="Genomic_DNA"/>
</dbReference>
<evidence type="ECO:0000256" key="1">
    <source>
        <dbReference type="SAM" id="MobiDB-lite"/>
    </source>
</evidence>
<dbReference type="Proteomes" id="UP001283361">
    <property type="component" value="Unassembled WGS sequence"/>
</dbReference>
<accession>A0AAE1DZ19</accession>
<name>A0AAE1DZ19_9GAST</name>
<keyword evidence="3" id="KW-1185">Reference proteome</keyword>
<evidence type="ECO:0000313" key="3">
    <source>
        <dbReference type="Proteomes" id="UP001283361"/>
    </source>
</evidence>
<proteinExistence type="predicted"/>
<gene>
    <name evidence="2" type="ORF">RRG08_061374</name>
</gene>
<feature type="compositionally biased region" description="Polar residues" evidence="1">
    <location>
        <begin position="93"/>
        <end position="105"/>
    </location>
</feature>
<reference evidence="2" key="1">
    <citation type="journal article" date="2023" name="G3 (Bethesda)">
        <title>A reference genome for the long-term kleptoplast-retaining sea slug Elysia crispata morphotype clarki.</title>
        <authorList>
            <person name="Eastman K.E."/>
            <person name="Pendleton A.L."/>
            <person name="Shaikh M.A."/>
            <person name="Suttiyut T."/>
            <person name="Ogas R."/>
            <person name="Tomko P."/>
            <person name="Gavelis G."/>
            <person name="Widhalm J.R."/>
            <person name="Wisecaver J.H."/>
        </authorList>
    </citation>
    <scope>NUCLEOTIDE SEQUENCE</scope>
    <source>
        <strain evidence="2">ECLA1</strain>
    </source>
</reference>
<comment type="caution">
    <text evidence="2">The sequence shown here is derived from an EMBL/GenBank/DDBJ whole genome shotgun (WGS) entry which is preliminary data.</text>
</comment>